<dbReference type="GO" id="GO:0005975">
    <property type="term" value="P:carbohydrate metabolic process"/>
    <property type="evidence" value="ECO:0007669"/>
    <property type="project" value="InterPro"/>
</dbReference>
<name>A0A7G5GRN7_9BACT</name>
<dbReference type="CDD" id="cd02853">
    <property type="entry name" value="E_set_MTHase_like_N"/>
    <property type="match status" value="1"/>
</dbReference>
<proteinExistence type="inferred from homology"/>
<dbReference type="Pfam" id="PF00128">
    <property type="entry name" value="Alpha-amylase"/>
    <property type="match status" value="1"/>
</dbReference>
<dbReference type="InterPro" id="IPR006047">
    <property type="entry name" value="GH13_cat_dom"/>
</dbReference>
<accession>A0A7G5GRN7</accession>
<dbReference type="SUPFAM" id="SSF51445">
    <property type="entry name" value="(Trans)glycosidases"/>
    <property type="match status" value="1"/>
</dbReference>
<sequence>MMNQLDINRRTLGVTFSTEQQATVVLWAPLAKQVAVAIHDQPVHLPLINDHSGYWQLETDQIKPGDLYTFVLDNEKEYTDPASLLQPQGVYGPSQAVDTDKFYWEDSSWINPPLNEYIIYELDIHTFTTDGTLQAIISKLGHLKKLGINALVIRPVAPFPESTNQPHKESFIYAVQASYGGPTQLQQLINACHYEGIAVILDIIPNSIDQGATSNRDISTYIPRKQSTSQAKATQFTTIQQNAYRRYLIENALMWFRDFHADAIRLDVGDSFSDSERILQEIREHTNKLTALTGRQYYLLIEQGLTEIPMYSPTSQQVGSDPLATINDDCRSYYLTDRSGDHQAKTYREDFAYDTHFSSILEELFERQAKTEPVAPLLTVSQQYKQTGHHELPEEEAVISLELLKLTAGSIMVSPYIPTIFMGEEWGATNPFSESLQTSAFPAVHATDKVALLTDNKPLSWELLKQVPNKTLYHFYQALTALRRSQPALYHLNPKQVEINHRQDQQTMILHRWCRDNHVLCLLNFSQIDQPITLPSLGKNWQKLLDSADPLWSGPVASLDFLSDEDTLILQPESIVVYKARS</sequence>
<dbReference type="SUPFAM" id="SSF81296">
    <property type="entry name" value="E set domains"/>
    <property type="match status" value="1"/>
</dbReference>
<dbReference type="EMBL" id="CP059732">
    <property type="protein sequence ID" value="QMW01529.1"/>
    <property type="molecule type" value="Genomic_DNA"/>
</dbReference>
<comment type="similarity">
    <text evidence="1">Belongs to the glycosyl hydrolase 13 family.</text>
</comment>
<dbReference type="SMART" id="SM00642">
    <property type="entry name" value="Aamy"/>
    <property type="match status" value="1"/>
</dbReference>
<evidence type="ECO:0000313" key="4">
    <source>
        <dbReference type="Proteomes" id="UP000515369"/>
    </source>
</evidence>
<evidence type="ECO:0000313" key="3">
    <source>
        <dbReference type="EMBL" id="QMW01529.1"/>
    </source>
</evidence>
<protein>
    <submittedName>
        <fullName evidence="3">DUF3459 domain-containing protein</fullName>
    </submittedName>
</protein>
<dbReference type="AlphaFoldDB" id="A0A7G5GRN7"/>
<evidence type="ECO:0000256" key="1">
    <source>
        <dbReference type="ARBA" id="ARBA00008061"/>
    </source>
</evidence>
<gene>
    <name evidence="3" type="ORF">H3H32_26745</name>
</gene>
<dbReference type="PANTHER" id="PTHR43002">
    <property type="entry name" value="GLYCOGEN DEBRANCHING ENZYME"/>
    <property type="match status" value="1"/>
</dbReference>
<dbReference type="Gene3D" id="2.60.40.10">
    <property type="entry name" value="Immunoglobulins"/>
    <property type="match status" value="1"/>
</dbReference>
<dbReference type="Gene3D" id="3.20.20.80">
    <property type="entry name" value="Glycosidases"/>
    <property type="match status" value="1"/>
</dbReference>
<dbReference type="Proteomes" id="UP000515369">
    <property type="component" value="Chromosome"/>
</dbReference>
<dbReference type="KEGG" id="sfol:H3H32_26745"/>
<dbReference type="InterPro" id="IPR014756">
    <property type="entry name" value="Ig_E-set"/>
</dbReference>
<dbReference type="RefSeq" id="WP_182458811.1">
    <property type="nucleotide sequence ID" value="NZ_CP059732.1"/>
</dbReference>
<organism evidence="3 4">
    <name type="scientific">Spirosoma foliorum</name>
    <dbReference type="NCBI Taxonomy" id="2710596"/>
    <lineage>
        <taxon>Bacteria</taxon>
        <taxon>Pseudomonadati</taxon>
        <taxon>Bacteroidota</taxon>
        <taxon>Cytophagia</taxon>
        <taxon>Cytophagales</taxon>
        <taxon>Cytophagaceae</taxon>
        <taxon>Spirosoma</taxon>
    </lineage>
</organism>
<dbReference type="InterPro" id="IPR017853">
    <property type="entry name" value="GH"/>
</dbReference>
<dbReference type="InterPro" id="IPR013783">
    <property type="entry name" value="Ig-like_fold"/>
</dbReference>
<keyword evidence="4" id="KW-1185">Reference proteome</keyword>
<feature type="domain" description="Glycosyl hydrolase family 13 catalytic" evidence="2">
    <location>
        <begin position="96"/>
        <end position="483"/>
    </location>
</feature>
<reference evidence="3 4" key="1">
    <citation type="submission" date="2020-07" db="EMBL/GenBank/DDBJ databases">
        <title>Spirosoma foliorum sp. nov., isolated from the leaves on the Nejang mountain Korea, Republic of.</title>
        <authorList>
            <person name="Ho H."/>
            <person name="Lee Y.-J."/>
            <person name="Nurcahyanto D.-A."/>
            <person name="Kim S.-G."/>
        </authorList>
    </citation>
    <scope>NUCLEOTIDE SEQUENCE [LARGE SCALE GENOMIC DNA]</scope>
    <source>
        <strain evidence="3 4">PL0136</strain>
    </source>
</reference>
<evidence type="ECO:0000259" key="2">
    <source>
        <dbReference type="SMART" id="SM00642"/>
    </source>
</evidence>
<dbReference type="SUPFAM" id="SSF51011">
    <property type="entry name" value="Glycosyl hydrolase domain"/>
    <property type="match status" value="1"/>
</dbReference>
<dbReference type="GO" id="GO:0016798">
    <property type="term" value="F:hydrolase activity, acting on glycosyl bonds"/>
    <property type="evidence" value="ECO:0007669"/>
    <property type="project" value="UniProtKB-KW"/>
</dbReference>